<protein>
    <submittedName>
        <fullName evidence="3">Uncharacterized protein</fullName>
    </submittedName>
</protein>
<keyword evidence="2" id="KW-0812">Transmembrane</keyword>
<evidence type="ECO:0000256" key="2">
    <source>
        <dbReference type="SAM" id="Phobius"/>
    </source>
</evidence>
<reference evidence="4" key="2">
    <citation type="submission" date="2015-01" db="EMBL/GenBank/DDBJ databases">
        <title>Evolutionary Origins and Diversification of the Mycorrhizal Mutualists.</title>
        <authorList>
            <consortium name="DOE Joint Genome Institute"/>
            <consortium name="Mycorrhizal Genomics Consortium"/>
            <person name="Kohler A."/>
            <person name="Kuo A."/>
            <person name="Nagy L.G."/>
            <person name="Floudas D."/>
            <person name="Copeland A."/>
            <person name="Barry K.W."/>
            <person name="Cichocki N."/>
            <person name="Veneault-Fourrey C."/>
            <person name="LaButti K."/>
            <person name="Lindquist E.A."/>
            <person name="Lipzen A."/>
            <person name="Lundell T."/>
            <person name="Morin E."/>
            <person name="Murat C."/>
            <person name="Riley R."/>
            <person name="Ohm R."/>
            <person name="Sun H."/>
            <person name="Tunlid A."/>
            <person name="Henrissat B."/>
            <person name="Grigoriev I.V."/>
            <person name="Hibbett D.S."/>
            <person name="Martin F."/>
        </authorList>
    </citation>
    <scope>NUCLEOTIDE SEQUENCE [LARGE SCALE GENOMIC DNA]</scope>
    <source>
        <strain evidence="4">ATCC 200175</strain>
    </source>
</reference>
<keyword evidence="2" id="KW-1133">Transmembrane helix</keyword>
<evidence type="ECO:0000256" key="1">
    <source>
        <dbReference type="SAM" id="MobiDB-lite"/>
    </source>
</evidence>
<feature type="region of interest" description="Disordered" evidence="1">
    <location>
        <begin position="73"/>
        <end position="107"/>
    </location>
</feature>
<gene>
    <name evidence="3" type="ORF">PAXINDRAFT_170952</name>
</gene>
<keyword evidence="2" id="KW-0472">Membrane</keyword>
<organism evidence="3 4">
    <name type="scientific">Paxillus involutus ATCC 200175</name>
    <dbReference type="NCBI Taxonomy" id="664439"/>
    <lineage>
        <taxon>Eukaryota</taxon>
        <taxon>Fungi</taxon>
        <taxon>Dikarya</taxon>
        <taxon>Basidiomycota</taxon>
        <taxon>Agaricomycotina</taxon>
        <taxon>Agaricomycetes</taxon>
        <taxon>Agaricomycetidae</taxon>
        <taxon>Boletales</taxon>
        <taxon>Paxilineae</taxon>
        <taxon>Paxillaceae</taxon>
        <taxon>Paxillus</taxon>
    </lineage>
</organism>
<sequence length="144" mass="14713">MKLSLFRPTFITADFVAVVVLCTFVITASASPQFGRPYLHVLDGAPTALASAATVDGGVASFTASSTLPTPFVNAAPSATPPPDCEEPDPAPDPVNVADPPTTSPPTTTMTLAKTNAAPHRPGFTSAALVWGIVTSAVVFSIVF</sequence>
<feature type="compositionally biased region" description="Low complexity" evidence="1">
    <location>
        <begin position="94"/>
        <end position="107"/>
    </location>
</feature>
<evidence type="ECO:0000313" key="4">
    <source>
        <dbReference type="Proteomes" id="UP000053647"/>
    </source>
</evidence>
<dbReference type="HOGENOM" id="CLU_1797087_0_0_1"/>
<keyword evidence="4" id="KW-1185">Reference proteome</keyword>
<dbReference type="OrthoDB" id="2689548at2759"/>
<name>A0A0C9TR10_PAXIN</name>
<dbReference type="EMBL" id="KN819358">
    <property type="protein sequence ID" value="KIJ12918.1"/>
    <property type="molecule type" value="Genomic_DNA"/>
</dbReference>
<reference evidence="3 4" key="1">
    <citation type="submission" date="2014-06" db="EMBL/GenBank/DDBJ databases">
        <authorList>
            <consortium name="DOE Joint Genome Institute"/>
            <person name="Kuo A."/>
            <person name="Kohler A."/>
            <person name="Nagy L.G."/>
            <person name="Floudas D."/>
            <person name="Copeland A."/>
            <person name="Barry K.W."/>
            <person name="Cichocki N."/>
            <person name="Veneault-Fourrey C."/>
            <person name="LaButti K."/>
            <person name="Lindquist E.A."/>
            <person name="Lipzen A."/>
            <person name="Lundell T."/>
            <person name="Morin E."/>
            <person name="Murat C."/>
            <person name="Sun H."/>
            <person name="Tunlid A."/>
            <person name="Henrissat B."/>
            <person name="Grigoriev I.V."/>
            <person name="Hibbett D.S."/>
            <person name="Martin F."/>
            <person name="Nordberg H.P."/>
            <person name="Cantor M.N."/>
            <person name="Hua S.X."/>
        </authorList>
    </citation>
    <scope>NUCLEOTIDE SEQUENCE [LARGE SCALE GENOMIC DNA]</scope>
    <source>
        <strain evidence="3 4">ATCC 200175</strain>
    </source>
</reference>
<dbReference type="AlphaFoldDB" id="A0A0C9TR10"/>
<evidence type="ECO:0000313" key="3">
    <source>
        <dbReference type="EMBL" id="KIJ12918.1"/>
    </source>
</evidence>
<dbReference type="Proteomes" id="UP000053647">
    <property type="component" value="Unassembled WGS sequence"/>
</dbReference>
<proteinExistence type="predicted"/>
<feature type="transmembrane region" description="Helical" evidence="2">
    <location>
        <begin position="124"/>
        <end position="143"/>
    </location>
</feature>
<accession>A0A0C9TR10</accession>